<feature type="transmembrane region" description="Helical" evidence="1">
    <location>
        <begin position="204"/>
        <end position="225"/>
    </location>
</feature>
<accession>A0ABW4ZEW7</accession>
<reference evidence="3" key="1">
    <citation type="journal article" date="2019" name="Int. J. Syst. Evol. Microbiol.">
        <title>The Global Catalogue of Microorganisms (GCM) 10K type strain sequencing project: providing services to taxonomists for standard genome sequencing and annotation.</title>
        <authorList>
            <consortium name="The Broad Institute Genomics Platform"/>
            <consortium name="The Broad Institute Genome Sequencing Center for Infectious Disease"/>
            <person name="Wu L."/>
            <person name="Ma J."/>
        </authorList>
    </citation>
    <scope>NUCLEOTIDE SEQUENCE [LARGE SCALE GENOMIC DNA]</scope>
    <source>
        <strain evidence="3">CCUG 57942</strain>
    </source>
</reference>
<feature type="transmembrane region" description="Helical" evidence="1">
    <location>
        <begin position="9"/>
        <end position="28"/>
    </location>
</feature>
<evidence type="ECO:0000256" key="1">
    <source>
        <dbReference type="SAM" id="Phobius"/>
    </source>
</evidence>
<proteinExistence type="predicted"/>
<dbReference type="RefSeq" id="WP_377088068.1">
    <property type="nucleotide sequence ID" value="NZ_JBHSJL010000014.1"/>
</dbReference>
<evidence type="ECO:0000313" key="3">
    <source>
        <dbReference type="Proteomes" id="UP001597389"/>
    </source>
</evidence>
<comment type="caution">
    <text evidence="2">The sequence shown here is derived from an EMBL/GenBank/DDBJ whole genome shotgun (WGS) entry which is preliminary data.</text>
</comment>
<feature type="transmembrane region" description="Helical" evidence="1">
    <location>
        <begin position="93"/>
        <end position="116"/>
    </location>
</feature>
<dbReference type="NCBIfam" id="NF041646">
    <property type="entry name" value="VC0807_fam"/>
    <property type="match status" value="1"/>
</dbReference>
<dbReference type="Proteomes" id="UP001597389">
    <property type="component" value="Unassembled WGS sequence"/>
</dbReference>
<keyword evidence="1" id="KW-1133">Transmembrane helix</keyword>
<feature type="transmembrane region" description="Helical" evidence="1">
    <location>
        <begin position="162"/>
        <end position="184"/>
    </location>
</feature>
<keyword evidence="3" id="KW-1185">Reference proteome</keyword>
<dbReference type="EMBL" id="JBHUJB010000072">
    <property type="protein sequence ID" value="MFD2160102.1"/>
    <property type="molecule type" value="Genomic_DNA"/>
</dbReference>
<name>A0ABW4ZEW7_9BACT</name>
<protein>
    <submittedName>
        <fullName evidence="2">VC0807 family protein</fullName>
    </submittedName>
</protein>
<feature type="transmembrane region" description="Helical" evidence="1">
    <location>
        <begin position="40"/>
        <end position="59"/>
    </location>
</feature>
<keyword evidence="1" id="KW-0472">Membrane</keyword>
<keyword evidence="1" id="KW-0812">Transmembrane</keyword>
<feature type="transmembrane region" description="Helical" evidence="1">
    <location>
        <begin position="66"/>
        <end position="87"/>
    </location>
</feature>
<sequence>MTAAKEENPLVNILINVLLPTVILSKLSKEGDALYQLGPTWAMVAALALPLGYGIWHWLKHRTLNIFSAVGMGAILLTGLITIYLWYNENAKPHVAWIFGIKEAVQPLILGSLFLITRRSTSPLFRTFIYNDAIFDIKRIEKTVAEKNAISEYDGLIWKCTLYFFGSFCLSAVLNLGLAHYFLGDLSPNIENWKEEYNGIVGSITLWGFLAIGVPMMVVACYILYMMINGLEKLTGLDKEALLLPR</sequence>
<organism evidence="2 3">
    <name type="scientific">Rubritalea tangerina</name>
    <dbReference type="NCBI Taxonomy" id="430798"/>
    <lineage>
        <taxon>Bacteria</taxon>
        <taxon>Pseudomonadati</taxon>
        <taxon>Verrucomicrobiota</taxon>
        <taxon>Verrucomicrobiia</taxon>
        <taxon>Verrucomicrobiales</taxon>
        <taxon>Rubritaleaceae</taxon>
        <taxon>Rubritalea</taxon>
    </lineage>
</organism>
<gene>
    <name evidence="2" type="ORF">ACFSW8_14450</name>
</gene>
<evidence type="ECO:0000313" key="2">
    <source>
        <dbReference type="EMBL" id="MFD2160102.1"/>
    </source>
</evidence>